<dbReference type="Proteomes" id="UP000528286">
    <property type="component" value="Unassembled WGS sequence"/>
</dbReference>
<organism evidence="2 3">
    <name type="scientific">Gellertiella hungarica</name>
    <dbReference type="NCBI Taxonomy" id="1572859"/>
    <lineage>
        <taxon>Bacteria</taxon>
        <taxon>Pseudomonadati</taxon>
        <taxon>Pseudomonadota</taxon>
        <taxon>Alphaproteobacteria</taxon>
        <taxon>Hyphomicrobiales</taxon>
        <taxon>Rhizobiaceae</taxon>
        <taxon>Gellertiella</taxon>
    </lineage>
</organism>
<feature type="signal peptide" evidence="1">
    <location>
        <begin position="1"/>
        <end position="21"/>
    </location>
</feature>
<keyword evidence="3" id="KW-1185">Reference proteome</keyword>
<dbReference type="GO" id="GO:0005506">
    <property type="term" value="F:iron ion binding"/>
    <property type="evidence" value="ECO:0007669"/>
    <property type="project" value="InterPro"/>
</dbReference>
<dbReference type="GO" id="GO:0020037">
    <property type="term" value="F:heme binding"/>
    <property type="evidence" value="ECO:0007669"/>
    <property type="project" value="InterPro"/>
</dbReference>
<dbReference type="PROSITE" id="PS51009">
    <property type="entry name" value="CYTCII"/>
    <property type="match status" value="1"/>
</dbReference>
<sequence>MTWKTAVILSVSLIGVTSAIAGTASEIVQSRQSAMKEIAAATKVMAGMFKEPRSYSASSFGAAAREIEARAGGRLVETFAHLGAAPGSKATDAIKDDPAHFAELADNLKTYAADLEAAARDHPDAMTGDMRMKAGEAMEGGLLGITPHSSQKISAEHAFHLMLQTCASCHSRFREKS</sequence>
<evidence type="ECO:0000313" key="2">
    <source>
        <dbReference type="EMBL" id="MBB4067251.1"/>
    </source>
</evidence>
<keyword evidence="1" id="KW-0732">Signal</keyword>
<accession>A0A7W6JB87</accession>
<dbReference type="InterPro" id="IPR010980">
    <property type="entry name" value="Cyt_c/b562"/>
</dbReference>
<dbReference type="RefSeq" id="WP_183368487.1">
    <property type="nucleotide sequence ID" value="NZ_JACIEZ010000017.1"/>
</dbReference>
<dbReference type="Gene3D" id="1.20.120.10">
    <property type="entry name" value="Cytochrome c/b562"/>
    <property type="match status" value="1"/>
</dbReference>
<protein>
    <submittedName>
        <fullName evidence="2">Cytochrome c556</fullName>
    </submittedName>
</protein>
<proteinExistence type="predicted"/>
<evidence type="ECO:0000313" key="3">
    <source>
        <dbReference type="Proteomes" id="UP000528286"/>
    </source>
</evidence>
<feature type="chain" id="PRO_5031104990" evidence="1">
    <location>
        <begin position="22"/>
        <end position="177"/>
    </location>
</feature>
<dbReference type="EMBL" id="JACIEZ010000017">
    <property type="protein sequence ID" value="MBB4067251.1"/>
    <property type="molecule type" value="Genomic_DNA"/>
</dbReference>
<comment type="caution">
    <text evidence="2">The sequence shown here is derived from an EMBL/GenBank/DDBJ whole genome shotgun (WGS) entry which is preliminary data.</text>
</comment>
<dbReference type="AlphaFoldDB" id="A0A7W6JB87"/>
<dbReference type="GO" id="GO:0009055">
    <property type="term" value="F:electron transfer activity"/>
    <property type="evidence" value="ECO:0007669"/>
    <property type="project" value="InterPro"/>
</dbReference>
<dbReference type="InterPro" id="IPR002321">
    <property type="entry name" value="Cyt_c_II"/>
</dbReference>
<dbReference type="SUPFAM" id="SSF47175">
    <property type="entry name" value="Cytochromes"/>
    <property type="match status" value="1"/>
</dbReference>
<dbReference type="GO" id="GO:0022900">
    <property type="term" value="P:electron transport chain"/>
    <property type="evidence" value="ECO:0007669"/>
    <property type="project" value="InterPro"/>
</dbReference>
<evidence type="ECO:0000256" key="1">
    <source>
        <dbReference type="SAM" id="SignalP"/>
    </source>
</evidence>
<dbReference type="Pfam" id="PF01322">
    <property type="entry name" value="Cytochrom_C_2"/>
    <property type="match status" value="1"/>
</dbReference>
<reference evidence="2 3" key="1">
    <citation type="submission" date="2020-08" db="EMBL/GenBank/DDBJ databases">
        <title>Genomic Encyclopedia of Type Strains, Phase IV (KMG-IV): sequencing the most valuable type-strain genomes for metagenomic binning, comparative biology and taxonomic classification.</title>
        <authorList>
            <person name="Goeker M."/>
        </authorList>
    </citation>
    <scope>NUCLEOTIDE SEQUENCE [LARGE SCALE GENOMIC DNA]</scope>
    <source>
        <strain evidence="2 3">DSM 29853</strain>
    </source>
</reference>
<name>A0A7W6JB87_9HYPH</name>
<gene>
    <name evidence="2" type="ORF">GGR23_004482</name>
</gene>